<dbReference type="GeneID" id="46921906"/>
<sequence>MHNLLILYNPRYNSDLIKAHLELLKECGKVAFGKVRVKNNNMPHPFKGELEKIYNDTNPDSFTQLFITDYSNLYVAKVVKISSDDHTAIAPKYYQEQNLLVESWFVITDMREIYRNEFESVRDYFLSRITLPLRDNHTYALYGNNYVYPLIIDQDQNYFEDETLHHTDIYKTKKYLKTKKTLSRYCFGTNIDKLMSDTIDAVVLAEIEYIQNQKNMLNDFSSILVKYSKSVEREFYSLFKALFAYLCYHNPGLLTIRYDVQGIKYQLKDIFTHKPNLGSYGYLMKQSEISSTFENLVPNDIKNGFYYKILNFMYILKDIRNENIHGKNATIKETQKIRNAILGIGQESILITCLELKSKLNALSKKSKIDRSKQI</sequence>
<accession>A0A1X9SPJ4</accession>
<proteinExistence type="predicted"/>
<name>A0A1X9SPJ4_9BACT</name>
<dbReference type="Proteomes" id="UP000202031">
    <property type="component" value="Chromosome"/>
</dbReference>
<protein>
    <recommendedName>
        <fullName evidence="3">ATP-binding protein</fullName>
    </recommendedName>
</protein>
<dbReference type="InterPro" id="IPR049682">
    <property type="entry name" value="HP0729-like"/>
</dbReference>
<dbReference type="RefSeq" id="WP_100590942.1">
    <property type="nucleotide sequence ID" value="NZ_CP015578.1"/>
</dbReference>
<dbReference type="EMBL" id="CP015578">
    <property type="protein sequence ID" value="ARQ98161.1"/>
    <property type="molecule type" value="Genomic_DNA"/>
</dbReference>
<dbReference type="NCBIfam" id="NF041917">
    <property type="entry name" value="HP0729_fam"/>
    <property type="match status" value="1"/>
</dbReference>
<evidence type="ECO:0000313" key="2">
    <source>
        <dbReference type="Proteomes" id="UP000202031"/>
    </source>
</evidence>
<gene>
    <name evidence="1" type="ORF">CLAN_1440</name>
</gene>
<organism evidence="1 2">
    <name type="scientific">Campylobacter lanienae NCTC 13004</name>
    <dbReference type="NCBI Taxonomy" id="1031753"/>
    <lineage>
        <taxon>Bacteria</taxon>
        <taxon>Pseudomonadati</taxon>
        <taxon>Campylobacterota</taxon>
        <taxon>Epsilonproteobacteria</taxon>
        <taxon>Campylobacterales</taxon>
        <taxon>Campylobacteraceae</taxon>
        <taxon>Campylobacter</taxon>
    </lineage>
</organism>
<evidence type="ECO:0000313" key="1">
    <source>
        <dbReference type="EMBL" id="ARQ98161.1"/>
    </source>
</evidence>
<reference evidence="2" key="1">
    <citation type="journal article" date="2017" name="Genome Biol. Evol.">
        <title>Comparative Genomic Analysis Identifies a Campylobacter Clade Deficient in Selenium Metabolism.</title>
        <authorList>
            <person name="Miller W.G."/>
            <person name="Yee E."/>
            <person name="Lopes B.S."/>
            <person name="Chapman M.H."/>
            <person name="Huynh S."/>
            <person name="Bono J.L."/>
            <person name="Parker C.T."/>
            <person name="Strachan N.J.C."/>
            <person name="Forbes K.J."/>
        </authorList>
    </citation>
    <scope>NUCLEOTIDE SEQUENCE [LARGE SCALE GENOMIC DNA]</scope>
    <source>
        <strain evidence="2">NCTC 13004</strain>
    </source>
</reference>
<dbReference type="KEGG" id="clx:CLAN_1440"/>
<evidence type="ECO:0008006" key="3">
    <source>
        <dbReference type="Google" id="ProtNLM"/>
    </source>
</evidence>
<dbReference type="AlphaFoldDB" id="A0A1X9SPJ4"/>